<protein>
    <submittedName>
        <fullName evidence="1">Uncharacterized protein</fullName>
    </submittedName>
</protein>
<dbReference type="RefSeq" id="WP_143103932.1">
    <property type="nucleotide sequence ID" value="NZ_FPCJ01000001.1"/>
</dbReference>
<dbReference type="AlphaFoldDB" id="A0A1I7N4K8"/>
<organism evidence="1 2">
    <name type="scientific">Thermoflavifilum thermophilum</name>
    <dbReference type="NCBI Taxonomy" id="1393122"/>
    <lineage>
        <taxon>Bacteria</taxon>
        <taxon>Pseudomonadati</taxon>
        <taxon>Bacteroidota</taxon>
        <taxon>Chitinophagia</taxon>
        <taxon>Chitinophagales</taxon>
        <taxon>Chitinophagaceae</taxon>
        <taxon>Thermoflavifilum</taxon>
    </lineage>
</organism>
<proteinExistence type="predicted"/>
<dbReference type="OrthoDB" id="1490253at2"/>
<evidence type="ECO:0000313" key="1">
    <source>
        <dbReference type="EMBL" id="SFV29595.1"/>
    </source>
</evidence>
<dbReference type="STRING" id="1393122.SAMN05660895_0586"/>
<gene>
    <name evidence="1" type="ORF">SAMN05660895_0586</name>
</gene>
<name>A0A1I7N4K8_9BACT</name>
<evidence type="ECO:0000313" key="2">
    <source>
        <dbReference type="Proteomes" id="UP000199537"/>
    </source>
</evidence>
<dbReference type="EMBL" id="FPCJ01000001">
    <property type="protein sequence ID" value="SFV29595.1"/>
    <property type="molecule type" value="Genomic_DNA"/>
</dbReference>
<dbReference type="Proteomes" id="UP000199537">
    <property type="component" value="Unassembled WGS sequence"/>
</dbReference>
<keyword evidence="2" id="KW-1185">Reference proteome</keyword>
<reference evidence="2" key="1">
    <citation type="submission" date="2016-10" db="EMBL/GenBank/DDBJ databases">
        <authorList>
            <person name="Varghese N."/>
            <person name="Submissions S."/>
        </authorList>
    </citation>
    <scope>NUCLEOTIDE SEQUENCE [LARGE SCALE GENOMIC DNA]</scope>
    <source>
        <strain evidence="2">DSM 14807</strain>
    </source>
</reference>
<accession>A0A1I7N4K8</accession>
<sequence length="511" mass="60228">MSGRFNGINILLKGCLAAILLLHINSYAQKIFYSQPERDDSRNTAFEIIGKVGQHILVYKDNNGDEAISIYDDEMNPVNRVPLRFRYNLLNVDFINYPNQFILIYQYQYRRYVYCYGMIMDENASIKGQPVLIDSTDVGFGNLKHKLYSVTYSDDKQRILVYKINQNKELTNIFYTFLLNDQLQLLNNSRVSLPMENRKDYLTGFNLDNEGNFVFVKVGKANNKDLASDAWMVCKPAYEDTFYTAPISLNRRYVDEFKLKLDNDHHLGYAVSFYYDGRKNDVTGLCYVRYRYLDDSVDIVRFIPFDDNLKAAARNGAARDDAFDEYFLRQLILKSDGGFLITAESFYSSSGYNPWNRWDYLYGPYTLYPYYDFYYTPFSPWFYSPFYRSMGYSRFHYNDIAVLSYDGTGKLEWSNFVRKDQYDDQTDDFLSYQLMNTGLALHFLYNEPYRRSYILRDVTITPDGKLNMQPTMRSLDRGYVFMPRYGKQISANETVIPCIYRNFVCFAKIQF</sequence>